<dbReference type="RefSeq" id="WP_010121462.1">
    <property type="nucleotide sequence ID" value="NZ_DAITTW010000054.1"/>
</dbReference>
<dbReference type="Gene3D" id="1.20.120.1870">
    <property type="entry name" value="Fic/DOC protein, Fido domain"/>
    <property type="match status" value="1"/>
</dbReference>
<dbReference type="EMBL" id="DQID01000264">
    <property type="protein sequence ID" value="HCT15146.1"/>
    <property type="molecule type" value="Genomic_DNA"/>
</dbReference>
<dbReference type="InterPro" id="IPR053737">
    <property type="entry name" value="Type_II_TA_Toxin"/>
</dbReference>
<dbReference type="GO" id="GO:0016301">
    <property type="term" value="F:kinase activity"/>
    <property type="evidence" value="ECO:0007669"/>
    <property type="project" value="InterPro"/>
</dbReference>
<dbReference type="InterPro" id="IPR006440">
    <property type="entry name" value="Doc"/>
</dbReference>
<sequence>MTVKVKAEQIIRINQHLDECVHAVTGPGELESAVNAAFQTMFGRDLNETLEEKAVALLYGVAKAHAFFDGNKRTAWFTFTVFLHLNGLRFTEQISGYQDDMVVDLVEDRVTEDDVIDWIHEQVRLGRVVGL</sequence>
<dbReference type="PANTHER" id="PTHR39426:SF1">
    <property type="entry name" value="HOMOLOGY TO DEATH-ON-CURING PROTEIN OF PHAGE P1"/>
    <property type="match status" value="1"/>
</dbReference>
<dbReference type="InterPro" id="IPR003812">
    <property type="entry name" value="Fido"/>
</dbReference>
<dbReference type="AlphaFoldDB" id="A0A3D4T0T4"/>
<evidence type="ECO:0000313" key="2">
    <source>
        <dbReference type="EMBL" id="HCT15146.1"/>
    </source>
</evidence>
<evidence type="ECO:0000259" key="1">
    <source>
        <dbReference type="PROSITE" id="PS51459"/>
    </source>
</evidence>
<dbReference type="InterPro" id="IPR036597">
    <property type="entry name" value="Fido-like_dom_sf"/>
</dbReference>
<accession>A0A3D4T0T4</accession>
<protein>
    <submittedName>
        <fullName evidence="2">Type II toxin-antitoxin system death-on-curing family toxin</fullName>
    </submittedName>
</protein>
<proteinExistence type="predicted"/>
<evidence type="ECO:0000313" key="3">
    <source>
        <dbReference type="Proteomes" id="UP000261739"/>
    </source>
</evidence>
<name>A0A3D4T0T4_9CORY</name>
<organism evidence="2 3">
    <name type="scientific">Corynebacterium nuruki</name>
    <dbReference type="NCBI Taxonomy" id="1032851"/>
    <lineage>
        <taxon>Bacteria</taxon>
        <taxon>Bacillati</taxon>
        <taxon>Actinomycetota</taxon>
        <taxon>Actinomycetes</taxon>
        <taxon>Mycobacteriales</taxon>
        <taxon>Corynebacteriaceae</taxon>
        <taxon>Corynebacterium</taxon>
    </lineage>
</organism>
<dbReference type="PANTHER" id="PTHR39426">
    <property type="entry name" value="HOMOLOGY TO DEATH-ON-CURING PROTEIN OF PHAGE P1"/>
    <property type="match status" value="1"/>
</dbReference>
<comment type="caution">
    <text evidence="2">The sequence shown here is derived from an EMBL/GenBank/DDBJ whole genome shotgun (WGS) entry which is preliminary data.</text>
</comment>
<dbReference type="NCBIfam" id="TIGR01550">
    <property type="entry name" value="DOC_P1"/>
    <property type="match status" value="1"/>
</dbReference>
<dbReference type="Pfam" id="PF02661">
    <property type="entry name" value="Fic"/>
    <property type="match status" value="1"/>
</dbReference>
<reference evidence="2 3" key="1">
    <citation type="journal article" date="2018" name="Nat. Biotechnol.">
        <title>A standardized bacterial taxonomy based on genome phylogeny substantially revises the tree of life.</title>
        <authorList>
            <person name="Parks D.H."/>
            <person name="Chuvochina M."/>
            <person name="Waite D.W."/>
            <person name="Rinke C."/>
            <person name="Skarshewski A."/>
            <person name="Chaumeil P.A."/>
            <person name="Hugenholtz P."/>
        </authorList>
    </citation>
    <scope>NUCLEOTIDE SEQUENCE [LARGE SCALE GENOMIC DNA]</scope>
    <source>
        <strain evidence="2">UBA11247</strain>
    </source>
</reference>
<feature type="domain" description="Fido" evidence="1">
    <location>
        <begin position="1"/>
        <end position="121"/>
    </location>
</feature>
<gene>
    <name evidence="2" type="ORF">DIW82_10295</name>
</gene>
<dbReference type="Proteomes" id="UP000261739">
    <property type="component" value="Unassembled WGS sequence"/>
</dbReference>
<dbReference type="PROSITE" id="PS51459">
    <property type="entry name" value="FIDO"/>
    <property type="match status" value="1"/>
</dbReference>
<dbReference type="SUPFAM" id="SSF140931">
    <property type="entry name" value="Fic-like"/>
    <property type="match status" value="1"/>
</dbReference>